<sequence length="199" mass="20268">MSVLILVLPLLAALLAPRPAAACGTTVLEVGVRDLNDKPVPAVAFDIDVDGAQRTMATDANGLLTLSCVDAKSVRIVAARTAAGQSLTMDENTPGGGLTIPLTEGQTAHLPLRLTGTLLLVEPVAEGGQSAVFSATPTAAPSSAAPLGASAPVIASTPPIPTSSRPSWFWWVVALVLGIPAAIGALLWLRSAAARRRAR</sequence>
<organism evidence="3 4">
    <name type="scientific">Kouleothrix aurantiaca</name>
    <dbReference type="NCBI Taxonomy" id="186479"/>
    <lineage>
        <taxon>Bacteria</taxon>
        <taxon>Bacillati</taxon>
        <taxon>Chloroflexota</taxon>
        <taxon>Chloroflexia</taxon>
        <taxon>Chloroflexales</taxon>
        <taxon>Roseiflexineae</taxon>
        <taxon>Roseiflexaceae</taxon>
        <taxon>Kouleothrix</taxon>
    </lineage>
</organism>
<keyword evidence="2" id="KW-0732">Signal</keyword>
<accession>A0A0P9DD70</accession>
<feature type="chain" id="PRO_5006156211" description="Carboxypeptidase regulatory-like domain-containing protein" evidence="2">
    <location>
        <begin position="23"/>
        <end position="199"/>
    </location>
</feature>
<dbReference type="Proteomes" id="UP000050509">
    <property type="component" value="Unassembled WGS sequence"/>
</dbReference>
<reference evidence="3 4" key="1">
    <citation type="submission" date="2015-09" db="EMBL/GenBank/DDBJ databases">
        <title>Draft genome sequence of Kouleothrix aurantiaca JCM 19913.</title>
        <authorList>
            <person name="Hemp J."/>
        </authorList>
    </citation>
    <scope>NUCLEOTIDE SEQUENCE [LARGE SCALE GENOMIC DNA]</scope>
    <source>
        <strain evidence="3 4">COM-B</strain>
    </source>
</reference>
<feature type="signal peptide" evidence="2">
    <location>
        <begin position="1"/>
        <end position="22"/>
    </location>
</feature>
<keyword evidence="1" id="KW-1133">Transmembrane helix</keyword>
<feature type="transmembrane region" description="Helical" evidence="1">
    <location>
        <begin position="168"/>
        <end position="189"/>
    </location>
</feature>
<comment type="caution">
    <text evidence="3">The sequence shown here is derived from an EMBL/GenBank/DDBJ whole genome shotgun (WGS) entry which is preliminary data.</text>
</comment>
<protein>
    <recommendedName>
        <fullName evidence="5">Carboxypeptidase regulatory-like domain-containing protein</fullName>
    </recommendedName>
</protein>
<proteinExistence type="predicted"/>
<evidence type="ECO:0000313" key="4">
    <source>
        <dbReference type="Proteomes" id="UP000050509"/>
    </source>
</evidence>
<evidence type="ECO:0000313" key="3">
    <source>
        <dbReference type="EMBL" id="KPV53723.1"/>
    </source>
</evidence>
<name>A0A0P9DD70_9CHLR</name>
<evidence type="ECO:0008006" key="5">
    <source>
        <dbReference type="Google" id="ProtNLM"/>
    </source>
</evidence>
<keyword evidence="1" id="KW-0812">Transmembrane</keyword>
<gene>
    <name evidence="3" type="ORF">SE17_07945</name>
</gene>
<evidence type="ECO:0000256" key="1">
    <source>
        <dbReference type="SAM" id="Phobius"/>
    </source>
</evidence>
<dbReference type="AlphaFoldDB" id="A0A0P9DD70"/>
<dbReference type="EMBL" id="LJCR01000191">
    <property type="protein sequence ID" value="KPV53723.1"/>
    <property type="molecule type" value="Genomic_DNA"/>
</dbReference>
<keyword evidence="1" id="KW-0472">Membrane</keyword>
<keyword evidence="4" id="KW-1185">Reference proteome</keyword>
<evidence type="ECO:0000256" key="2">
    <source>
        <dbReference type="SAM" id="SignalP"/>
    </source>
</evidence>